<feature type="compositionally biased region" description="Low complexity" evidence="1">
    <location>
        <begin position="153"/>
        <end position="170"/>
    </location>
</feature>
<protein>
    <submittedName>
        <fullName evidence="3">Uncharacterized protein</fullName>
    </submittedName>
</protein>
<feature type="chain" id="PRO_5031259151" evidence="2">
    <location>
        <begin position="17"/>
        <end position="251"/>
    </location>
</feature>
<proteinExistence type="predicted"/>
<feature type="signal peptide" evidence="2">
    <location>
        <begin position="1"/>
        <end position="16"/>
    </location>
</feature>
<keyword evidence="2" id="KW-0732">Signal</keyword>
<dbReference type="AlphaFoldDB" id="A0A7S0GBY0"/>
<organism evidence="3">
    <name type="scientific">Proboscia inermis</name>
    <dbReference type="NCBI Taxonomy" id="420281"/>
    <lineage>
        <taxon>Eukaryota</taxon>
        <taxon>Sar</taxon>
        <taxon>Stramenopiles</taxon>
        <taxon>Ochrophyta</taxon>
        <taxon>Bacillariophyta</taxon>
        <taxon>Coscinodiscophyceae</taxon>
        <taxon>Rhizosoleniophycidae</taxon>
        <taxon>Rhizosoleniales</taxon>
        <taxon>Rhizosoleniaceae</taxon>
        <taxon>Proboscia</taxon>
    </lineage>
</organism>
<gene>
    <name evidence="3" type="ORF">PINE0816_LOCUS4653</name>
</gene>
<sequence length="251" mass="26580">MKSILILSGLFTVVNGDSCMWSIRPSPDIGTDAGANRVVDCQNLNYLGGTGLCLVNVEVDVLGRCFKDVAQICEPYLGLYGQDCFSDCSRYHSACCCEGVMVSPTYAPTNKPSLKPTAIPTLKPSISIKPTGKPSKSPINPTGKPTVSKAPVTAAPSNAPSISPTTSSPTVSGAPSFLECPWESYKGGKCIDMDVTLGSGDCKFNPGNLVPVCAVSVITRCSQQYKLGWGCVKLCKDFHRECCCGMMKPTN</sequence>
<accession>A0A7S0GBY0</accession>
<evidence type="ECO:0000256" key="1">
    <source>
        <dbReference type="SAM" id="MobiDB-lite"/>
    </source>
</evidence>
<reference evidence="3" key="1">
    <citation type="submission" date="2021-01" db="EMBL/GenBank/DDBJ databases">
        <authorList>
            <person name="Corre E."/>
            <person name="Pelletier E."/>
            <person name="Niang G."/>
            <person name="Scheremetjew M."/>
            <person name="Finn R."/>
            <person name="Kale V."/>
            <person name="Holt S."/>
            <person name="Cochrane G."/>
            <person name="Meng A."/>
            <person name="Brown T."/>
            <person name="Cohen L."/>
        </authorList>
    </citation>
    <scope>NUCLEOTIDE SEQUENCE</scope>
    <source>
        <strain evidence="3">CCAP1064/1</strain>
    </source>
</reference>
<dbReference type="EMBL" id="HBEL01009722">
    <property type="protein sequence ID" value="CAD8408531.1"/>
    <property type="molecule type" value="Transcribed_RNA"/>
</dbReference>
<name>A0A7S0GBY0_9STRA</name>
<evidence type="ECO:0000256" key="2">
    <source>
        <dbReference type="SAM" id="SignalP"/>
    </source>
</evidence>
<evidence type="ECO:0000313" key="3">
    <source>
        <dbReference type="EMBL" id="CAD8408531.1"/>
    </source>
</evidence>
<feature type="region of interest" description="Disordered" evidence="1">
    <location>
        <begin position="123"/>
        <end position="170"/>
    </location>
</feature>